<dbReference type="AlphaFoldDB" id="A0ABC8U3U5"/>
<feature type="compositionally biased region" description="Low complexity" evidence="1">
    <location>
        <begin position="145"/>
        <end position="159"/>
    </location>
</feature>
<feature type="region of interest" description="Disordered" evidence="1">
    <location>
        <begin position="1"/>
        <end position="165"/>
    </location>
</feature>
<accession>A0ABC8U3U5</accession>
<feature type="compositionally biased region" description="Pro residues" evidence="1">
    <location>
        <begin position="106"/>
        <end position="144"/>
    </location>
</feature>
<dbReference type="InterPro" id="IPR050410">
    <property type="entry name" value="CCR4/nocturin_mRNA_transcr"/>
</dbReference>
<dbReference type="Gene3D" id="3.60.10.10">
    <property type="entry name" value="Endonuclease/exonuclease/phosphatase"/>
    <property type="match status" value="1"/>
</dbReference>
<reference evidence="2 3" key="1">
    <citation type="submission" date="2024-02" db="EMBL/GenBank/DDBJ databases">
        <authorList>
            <person name="Vignale AGUSTIN F."/>
            <person name="Sosa J E."/>
            <person name="Modenutti C."/>
        </authorList>
    </citation>
    <scope>NUCLEOTIDE SEQUENCE [LARGE SCALE GENOMIC DNA]</scope>
</reference>
<comment type="caution">
    <text evidence="2">The sequence shown here is derived from an EMBL/GenBank/DDBJ whole genome shotgun (WGS) entry which is preliminary data.</text>
</comment>
<evidence type="ECO:0000256" key="1">
    <source>
        <dbReference type="SAM" id="MobiDB-lite"/>
    </source>
</evidence>
<dbReference type="SUPFAM" id="SSF56219">
    <property type="entry name" value="DNase I-like"/>
    <property type="match status" value="1"/>
</dbReference>
<feature type="compositionally biased region" description="Low complexity" evidence="1">
    <location>
        <begin position="12"/>
        <end position="25"/>
    </location>
</feature>
<dbReference type="EMBL" id="CAUOFW020006802">
    <property type="protein sequence ID" value="CAK9176317.1"/>
    <property type="molecule type" value="Genomic_DNA"/>
</dbReference>
<proteinExistence type="predicted"/>
<evidence type="ECO:0008006" key="4">
    <source>
        <dbReference type="Google" id="ProtNLM"/>
    </source>
</evidence>
<dbReference type="Proteomes" id="UP001642360">
    <property type="component" value="Unassembled WGS sequence"/>
</dbReference>
<evidence type="ECO:0000313" key="3">
    <source>
        <dbReference type="Proteomes" id="UP001642360"/>
    </source>
</evidence>
<name>A0ABC8U3U5_9AQUA</name>
<dbReference type="PANTHER" id="PTHR12121">
    <property type="entry name" value="CARBON CATABOLITE REPRESSOR PROTEIN 4"/>
    <property type="match status" value="1"/>
</dbReference>
<evidence type="ECO:0000313" key="2">
    <source>
        <dbReference type="EMBL" id="CAK9176317.1"/>
    </source>
</evidence>
<protein>
    <recommendedName>
        <fullName evidence="4">Endonuclease/exonuclease/phosphatase domain-containing protein</fullName>
    </recommendedName>
</protein>
<keyword evidence="3" id="KW-1185">Reference proteome</keyword>
<gene>
    <name evidence="2" type="ORF">ILEXP_LOCUS46158</name>
</gene>
<dbReference type="InterPro" id="IPR036691">
    <property type="entry name" value="Endo/exonu/phosph_ase_sf"/>
</dbReference>
<feature type="compositionally biased region" description="Polar residues" evidence="1">
    <location>
        <begin position="77"/>
        <end position="87"/>
    </location>
</feature>
<feature type="compositionally biased region" description="Basic and acidic residues" evidence="1">
    <location>
        <begin position="59"/>
        <end position="75"/>
    </location>
</feature>
<sequence length="297" mass="34756">MKRASPPLQFLAAAASSDATSTMSSRPPQCRGGRTQWRRGFADRPSGDGRGNQYVTGDSHFRSVRDANRGFRPVETENFSNHGSFRSQPRPHSFNPRARPFHPRPHFYPPPPPLPFNSDPRPPFDPNFPPFNPNQPFRPPPPPSYRNQQFRPQQQYRPQPSKPLDYRNWEHAKPGPPPHFCDRFTVLSYNILADYLAINHRSKLYFHIPRHILDWEWRKRNILFELGLWSADILCFQEVDRFQDLEEELKIRGYSGIWKMRTGEPVDGCAIFWRESRVDSDVDSFAMLHVVYCPKHH</sequence>
<organism evidence="2 3">
    <name type="scientific">Ilex paraguariensis</name>
    <name type="common">yerba mate</name>
    <dbReference type="NCBI Taxonomy" id="185542"/>
    <lineage>
        <taxon>Eukaryota</taxon>
        <taxon>Viridiplantae</taxon>
        <taxon>Streptophyta</taxon>
        <taxon>Embryophyta</taxon>
        <taxon>Tracheophyta</taxon>
        <taxon>Spermatophyta</taxon>
        <taxon>Magnoliopsida</taxon>
        <taxon>eudicotyledons</taxon>
        <taxon>Gunneridae</taxon>
        <taxon>Pentapetalae</taxon>
        <taxon>asterids</taxon>
        <taxon>campanulids</taxon>
        <taxon>Aquifoliales</taxon>
        <taxon>Aquifoliaceae</taxon>
        <taxon>Ilex</taxon>
    </lineage>
</organism>
<dbReference type="PANTHER" id="PTHR12121:SF85">
    <property type="entry name" value="CARBON CATABOLITE REPRESSOR PROTEIN 4 HOMOLOG 6"/>
    <property type="match status" value="1"/>
</dbReference>